<dbReference type="PROSITE" id="PS50961">
    <property type="entry name" value="HTH_LA"/>
    <property type="match status" value="1"/>
</dbReference>
<feature type="compositionally biased region" description="Basic and acidic residues" evidence="4">
    <location>
        <begin position="400"/>
        <end position="410"/>
    </location>
</feature>
<evidence type="ECO:0000256" key="1">
    <source>
        <dbReference type="ARBA" id="ARBA00022553"/>
    </source>
</evidence>
<feature type="region of interest" description="Disordered" evidence="4">
    <location>
        <begin position="186"/>
        <end position="305"/>
    </location>
</feature>
<accession>A0AAW0MYF2</accession>
<feature type="compositionally biased region" description="Basic and acidic residues" evidence="4">
    <location>
        <begin position="200"/>
        <end position="230"/>
    </location>
</feature>
<dbReference type="InterPro" id="IPR045180">
    <property type="entry name" value="La_dom_prot"/>
</dbReference>
<evidence type="ECO:0000259" key="5">
    <source>
        <dbReference type="PROSITE" id="PS50961"/>
    </source>
</evidence>
<dbReference type="SUPFAM" id="SSF46785">
    <property type="entry name" value="Winged helix' DNA-binding domain"/>
    <property type="match status" value="1"/>
</dbReference>
<evidence type="ECO:0000256" key="3">
    <source>
        <dbReference type="PROSITE-ProRule" id="PRU00332"/>
    </source>
</evidence>
<feature type="domain" description="HTH La-type RNA-binding" evidence="5">
    <location>
        <begin position="1"/>
        <end position="57"/>
    </location>
</feature>
<feature type="compositionally biased region" description="Low complexity" evidence="4">
    <location>
        <begin position="286"/>
        <end position="301"/>
    </location>
</feature>
<feature type="compositionally biased region" description="Low complexity" evidence="4">
    <location>
        <begin position="360"/>
        <end position="370"/>
    </location>
</feature>
<organism evidence="6 7">
    <name type="scientific">Mugilogobius chulae</name>
    <name type="common">yellowstripe goby</name>
    <dbReference type="NCBI Taxonomy" id="88201"/>
    <lineage>
        <taxon>Eukaryota</taxon>
        <taxon>Metazoa</taxon>
        <taxon>Chordata</taxon>
        <taxon>Craniata</taxon>
        <taxon>Vertebrata</taxon>
        <taxon>Euteleostomi</taxon>
        <taxon>Actinopterygii</taxon>
        <taxon>Neopterygii</taxon>
        <taxon>Teleostei</taxon>
        <taxon>Neoteleostei</taxon>
        <taxon>Acanthomorphata</taxon>
        <taxon>Gobiaria</taxon>
        <taxon>Gobiiformes</taxon>
        <taxon>Gobioidei</taxon>
        <taxon>Gobiidae</taxon>
        <taxon>Gobionellinae</taxon>
        <taxon>Mugilogobius</taxon>
    </lineage>
</organism>
<keyword evidence="7" id="KW-1185">Reference proteome</keyword>
<sequence>MDSDQYLPISTLTSLDKVKSVCTDVELIADILKSLPLVQVAPCGQKFRPQQSRCVVILREIPQATPAQDVEALFNSDKLPKFVSCEFVSNDNWFVTFESEADAEQAYRFLREEVREFQGKPLMAGPGTYSYFPQNCPELQDQLYDFTNEMWTAGQGFQENAGGRQTPVNLVHECVNGVSVAAIFRPFNPSRPRRGSRWSNSDRRSDQDQDRRPRQDQDRTSGGQRSERGFTSRPGRGQSRGRRGRGGNAESGERSRSSPFGQRRREDRDRGTSTPPESRPSPPPDLTLASFPPLSSSAAPPKDTNRVSLLQVRSAPPLLQGAWNHSNRSKTKDNLPQTLLLRRHKTLSRRGRVTHRSVRSLPPETLLPLPSERRHCGSKPLSRSRKPPRARSESSSTSCSERRGGRDHPHLPGTGV</sequence>
<protein>
    <recommendedName>
        <fullName evidence="5">HTH La-type RNA-binding domain-containing protein</fullName>
    </recommendedName>
</protein>
<dbReference type="EMBL" id="JBBPFD010000022">
    <property type="protein sequence ID" value="KAK7881548.1"/>
    <property type="molecule type" value="Genomic_DNA"/>
</dbReference>
<dbReference type="Proteomes" id="UP001460270">
    <property type="component" value="Unassembled WGS sequence"/>
</dbReference>
<dbReference type="InterPro" id="IPR006630">
    <property type="entry name" value="La_HTH"/>
</dbReference>
<dbReference type="GO" id="GO:0010494">
    <property type="term" value="C:cytoplasmic stress granule"/>
    <property type="evidence" value="ECO:0007669"/>
    <property type="project" value="TreeGrafter"/>
</dbReference>
<dbReference type="Gene3D" id="1.10.10.10">
    <property type="entry name" value="Winged helix-like DNA-binding domain superfamily/Winged helix DNA-binding domain"/>
    <property type="match status" value="1"/>
</dbReference>
<dbReference type="InterPro" id="IPR035979">
    <property type="entry name" value="RBD_domain_sf"/>
</dbReference>
<dbReference type="InterPro" id="IPR036388">
    <property type="entry name" value="WH-like_DNA-bd_sf"/>
</dbReference>
<keyword evidence="1" id="KW-0597">Phosphoprotein</keyword>
<evidence type="ECO:0000313" key="6">
    <source>
        <dbReference type="EMBL" id="KAK7881548.1"/>
    </source>
</evidence>
<comment type="caution">
    <text evidence="6">The sequence shown here is derived from an EMBL/GenBank/DDBJ whole genome shotgun (WGS) entry which is preliminary data.</text>
</comment>
<evidence type="ECO:0000256" key="2">
    <source>
        <dbReference type="ARBA" id="ARBA00022884"/>
    </source>
</evidence>
<evidence type="ECO:0000313" key="7">
    <source>
        <dbReference type="Proteomes" id="UP001460270"/>
    </source>
</evidence>
<proteinExistence type="predicted"/>
<evidence type="ECO:0000256" key="4">
    <source>
        <dbReference type="SAM" id="MobiDB-lite"/>
    </source>
</evidence>
<dbReference type="SMART" id="SM00715">
    <property type="entry name" value="LA"/>
    <property type="match status" value="1"/>
</dbReference>
<feature type="region of interest" description="Disordered" evidence="4">
    <location>
        <begin position="345"/>
        <end position="416"/>
    </location>
</feature>
<dbReference type="PANTHER" id="PTHR22792">
    <property type="entry name" value="LUPUS LA PROTEIN-RELATED"/>
    <property type="match status" value="1"/>
</dbReference>
<dbReference type="Pfam" id="PF26088">
    <property type="entry name" value="RRM_LARP4"/>
    <property type="match status" value="1"/>
</dbReference>
<dbReference type="InterPro" id="IPR036390">
    <property type="entry name" value="WH_DNA-bd_sf"/>
</dbReference>
<name>A0AAW0MYF2_9GOBI</name>
<gene>
    <name evidence="6" type="ORF">WMY93_029957</name>
</gene>
<dbReference type="GO" id="GO:0005829">
    <property type="term" value="C:cytosol"/>
    <property type="evidence" value="ECO:0007669"/>
    <property type="project" value="TreeGrafter"/>
</dbReference>
<dbReference type="AlphaFoldDB" id="A0AAW0MYF2"/>
<reference evidence="7" key="1">
    <citation type="submission" date="2024-04" db="EMBL/GenBank/DDBJ databases">
        <title>Salinicola lusitanus LLJ914,a marine bacterium isolated from the Okinawa Trough.</title>
        <authorList>
            <person name="Li J."/>
        </authorList>
    </citation>
    <scope>NUCLEOTIDE SEQUENCE [LARGE SCALE GENOMIC DNA]</scope>
</reference>
<dbReference type="GO" id="GO:0003730">
    <property type="term" value="F:mRNA 3'-UTR binding"/>
    <property type="evidence" value="ECO:0007669"/>
    <property type="project" value="TreeGrafter"/>
</dbReference>
<keyword evidence="2 3" id="KW-0694">RNA-binding</keyword>
<dbReference type="PANTHER" id="PTHR22792:SF43">
    <property type="entry name" value="LA-RELATED PROTEIN 4B"/>
    <property type="match status" value="1"/>
</dbReference>
<dbReference type="InterPro" id="IPR058699">
    <property type="entry name" value="RRM_LARP4/4B"/>
</dbReference>
<dbReference type="SUPFAM" id="SSF54928">
    <property type="entry name" value="RNA-binding domain, RBD"/>
    <property type="match status" value="1"/>
</dbReference>
<feature type="compositionally biased region" description="Basic residues" evidence="4">
    <location>
        <begin position="345"/>
        <end position="358"/>
    </location>
</feature>
<dbReference type="GO" id="GO:0045727">
    <property type="term" value="P:positive regulation of translation"/>
    <property type="evidence" value="ECO:0007669"/>
    <property type="project" value="TreeGrafter"/>
</dbReference>